<dbReference type="EMBL" id="BLXT01003734">
    <property type="protein sequence ID" value="GFO04018.1"/>
    <property type="molecule type" value="Genomic_DNA"/>
</dbReference>
<proteinExistence type="predicted"/>
<sequence length="104" mass="12212">MSISFCVCLSPPHLPTLFGYLSPPDHDLFAGRSRTKYMERESRPDDTIFHGSPSTEWVTRSLSSCRKYRGEESNDKTPQNGVRLEEKELYTWFPDAWTKREYLF</sequence>
<evidence type="ECO:0000313" key="1">
    <source>
        <dbReference type="EMBL" id="GFO04018.1"/>
    </source>
</evidence>
<accession>A0AAV4ABQ5</accession>
<gene>
    <name evidence="1" type="ORF">PoB_003052300</name>
</gene>
<reference evidence="1 2" key="1">
    <citation type="journal article" date="2021" name="Elife">
        <title>Chloroplast acquisition without the gene transfer in kleptoplastic sea slugs, Plakobranchus ocellatus.</title>
        <authorList>
            <person name="Maeda T."/>
            <person name="Takahashi S."/>
            <person name="Yoshida T."/>
            <person name="Shimamura S."/>
            <person name="Takaki Y."/>
            <person name="Nagai Y."/>
            <person name="Toyoda A."/>
            <person name="Suzuki Y."/>
            <person name="Arimoto A."/>
            <person name="Ishii H."/>
            <person name="Satoh N."/>
            <person name="Nishiyama T."/>
            <person name="Hasebe M."/>
            <person name="Maruyama T."/>
            <person name="Minagawa J."/>
            <person name="Obokata J."/>
            <person name="Shigenobu S."/>
        </authorList>
    </citation>
    <scope>NUCLEOTIDE SEQUENCE [LARGE SCALE GENOMIC DNA]</scope>
</reference>
<comment type="caution">
    <text evidence="1">The sequence shown here is derived from an EMBL/GenBank/DDBJ whole genome shotgun (WGS) entry which is preliminary data.</text>
</comment>
<name>A0AAV4ABQ5_9GAST</name>
<protein>
    <submittedName>
        <fullName evidence="1">Uncharacterized protein</fullName>
    </submittedName>
</protein>
<keyword evidence="2" id="KW-1185">Reference proteome</keyword>
<dbReference type="AlphaFoldDB" id="A0AAV4ABQ5"/>
<dbReference type="Proteomes" id="UP000735302">
    <property type="component" value="Unassembled WGS sequence"/>
</dbReference>
<evidence type="ECO:0000313" key="2">
    <source>
        <dbReference type="Proteomes" id="UP000735302"/>
    </source>
</evidence>
<organism evidence="1 2">
    <name type="scientific">Plakobranchus ocellatus</name>
    <dbReference type="NCBI Taxonomy" id="259542"/>
    <lineage>
        <taxon>Eukaryota</taxon>
        <taxon>Metazoa</taxon>
        <taxon>Spiralia</taxon>
        <taxon>Lophotrochozoa</taxon>
        <taxon>Mollusca</taxon>
        <taxon>Gastropoda</taxon>
        <taxon>Heterobranchia</taxon>
        <taxon>Euthyneura</taxon>
        <taxon>Panpulmonata</taxon>
        <taxon>Sacoglossa</taxon>
        <taxon>Placobranchoidea</taxon>
        <taxon>Plakobranchidae</taxon>
        <taxon>Plakobranchus</taxon>
    </lineage>
</organism>